<evidence type="ECO:0000256" key="1">
    <source>
        <dbReference type="SAM" id="MobiDB-lite"/>
    </source>
</evidence>
<evidence type="ECO:0000313" key="3">
    <source>
        <dbReference type="Proteomes" id="UP000240883"/>
    </source>
</evidence>
<feature type="region of interest" description="Disordered" evidence="1">
    <location>
        <begin position="1"/>
        <end position="69"/>
    </location>
</feature>
<protein>
    <submittedName>
        <fullName evidence="2">Uncharacterized protein</fullName>
    </submittedName>
</protein>
<evidence type="ECO:0000313" key="2">
    <source>
        <dbReference type="EMBL" id="PSN62897.1"/>
    </source>
</evidence>
<gene>
    <name evidence="2" type="ORF">BS50DRAFT_132266</name>
</gene>
<organism evidence="2 3">
    <name type="scientific">Corynespora cassiicola Philippines</name>
    <dbReference type="NCBI Taxonomy" id="1448308"/>
    <lineage>
        <taxon>Eukaryota</taxon>
        <taxon>Fungi</taxon>
        <taxon>Dikarya</taxon>
        <taxon>Ascomycota</taxon>
        <taxon>Pezizomycotina</taxon>
        <taxon>Dothideomycetes</taxon>
        <taxon>Pleosporomycetidae</taxon>
        <taxon>Pleosporales</taxon>
        <taxon>Corynesporascaceae</taxon>
        <taxon>Corynespora</taxon>
    </lineage>
</organism>
<accession>A0A2T2NBT9</accession>
<dbReference type="AlphaFoldDB" id="A0A2T2NBT9"/>
<sequence length="347" mass="37644">MTGARWDGRRLGRASGGRIARGLPLSSLIGPGKDGEDSGCSAPPRGTSRSAGPGPRSMPKGRGARRPRQPCWNRCDVHFGRGRGELLCSPCCSPCRGPWLMWSRGKDENEQRTESSGRRRGRSDVTTPRHHAVRCEAAYRSTGSRGQWVGRAWRGGSARARIQTGQTSGGGMQLDRRRMGGGWKDSRRSWSRSWRRDEGLYLLAACVQAEWWSGLRAAGCGLRAAGCTASWGPQGSCTQPGLSSGHEPTRRRPCFVWPFRTPTSDLRPSCCLYHSLPLRFQGLGPARPTADPCACAGCSSVYALAASTMLALTTTRPWGSRSDSSCPPTQYASCLGLEYTRTAPAWV</sequence>
<dbReference type="Proteomes" id="UP000240883">
    <property type="component" value="Unassembled WGS sequence"/>
</dbReference>
<proteinExistence type="predicted"/>
<reference evidence="2 3" key="1">
    <citation type="journal article" date="2018" name="Front. Microbiol.">
        <title>Genome-Wide Analysis of Corynespora cassiicola Leaf Fall Disease Putative Effectors.</title>
        <authorList>
            <person name="Lopez D."/>
            <person name="Ribeiro S."/>
            <person name="Label P."/>
            <person name="Fumanal B."/>
            <person name="Venisse J.S."/>
            <person name="Kohler A."/>
            <person name="de Oliveira R.R."/>
            <person name="Labutti K."/>
            <person name="Lipzen A."/>
            <person name="Lail K."/>
            <person name="Bauer D."/>
            <person name="Ohm R.A."/>
            <person name="Barry K.W."/>
            <person name="Spatafora J."/>
            <person name="Grigoriev I.V."/>
            <person name="Martin F.M."/>
            <person name="Pujade-Renaud V."/>
        </authorList>
    </citation>
    <scope>NUCLEOTIDE SEQUENCE [LARGE SCALE GENOMIC DNA]</scope>
    <source>
        <strain evidence="2 3">Philippines</strain>
    </source>
</reference>
<feature type="region of interest" description="Disordered" evidence="1">
    <location>
        <begin position="106"/>
        <end position="129"/>
    </location>
</feature>
<feature type="compositionally biased region" description="Basic and acidic residues" evidence="1">
    <location>
        <begin position="1"/>
        <end position="10"/>
    </location>
</feature>
<dbReference type="EMBL" id="KZ678141">
    <property type="protein sequence ID" value="PSN62897.1"/>
    <property type="molecule type" value="Genomic_DNA"/>
</dbReference>
<feature type="compositionally biased region" description="Basic and acidic residues" evidence="1">
    <location>
        <begin position="106"/>
        <end position="117"/>
    </location>
</feature>
<feature type="region of interest" description="Disordered" evidence="1">
    <location>
        <begin position="162"/>
        <end position="182"/>
    </location>
</feature>
<keyword evidence="3" id="KW-1185">Reference proteome</keyword>
<name>A0A2T2NBT9_CORCC</name>